<dbReference type="Pfam" id="PF12728">
    <property type="entry name" value="HTH_17"/>
    <property type="match status" value="1"/>
</dbReference>
<dbReference type="SUPFAM" id="SSF46955">
    <property type="entry name" value="Putative DNA-binding domain"/>
    <property type="match status" value="1"/>
</dbReference>
<feature type="domain" description="Helix-turn-helix" evidence="1">
    <location>
        <begin position="7"/>
        <end position="54"/>
    </location>
</feature>
<gene>
    <name evidence="2" type="ORF">SAMN05421803_104252</name>
</gene>
<dbReference type="InterPro" id="IPR009061">
    <property type="entry name" value="DNA-bd_dom_put_sf"/>
</dbReference>
<evidence type="ECO:0000313" key="3">
    <source>
        <dbReference type="Proteomes" id="UP000184452"/>
    </source>
</evidence>
<accession>A0A1M6HPB5</accession>
<dbReference type="Proteomes" id="UP000184452">
    <property type="component" value="Unassembled WGS sequence"/>
</dbReference>
<reference evidence="2 3" key="1">
    <citation type="submission" date="2016-11" db="EMBL/GenBank/DDBJ databases">
        <authorList>
            <person name="Jaros S."/>
            <person name="Januszkiewicz K."/>
            <person name="Wedrychowicz H."/>
        </authorList>
    </citation>
    <scope>NUCLEOTIDE SEQUENCE [LARGE SCALE GENOMIC DNA]</scope>
    <source>
        <strain evidence="2 3">CGMCC 4.5723</strain>
    </source>
</reference>
<keyword evidence="3" id="KW-1185">Reference proteome</keyword>
<evidence type="ECO:0000259" key="1">
    <source>
        <dbReference type="Pfam" id="PF12728"/>
    </source>
</evidence>
<dbReference type="EMBL" id="FQZK01000004">
    <property type="protein sequence ID" value="SHJ24039.1"/>
    <property type="molecule type" value="Genomic_DNA"/>
</dbReference>
<sequence length="62" mass="6821">MEHKVAYSMQEAAHALSLGTTTVKKLIATGQLPSVRVGRRRLVPRSALETYINRLLDDQASA</sequence>
<name>A0A1M6HPB5_9ACTN</name>
<evidence type="ECO:0000313" key="2">
    <source>
        <dbReference type="EMBL" id="SHJ24039.1"/>
    </source>
</evidence>
<dbReference type="InterPro" id="IPR041657">
    <property type="entry name" value="HTH_17"/>
</dbReference>
<dbReference type="OrthoDB" id="9806039at2"/>
<proteinExistence type="predicted"/>
<dbReference type="GO" id="GO:0003677">
    <property type="term" value="F:DNA binding"/>
    <property type="evidence" value="ECO:0007669"/>
    <property type="project" value="InterPro"/>
</dbReference>
<dbReference type="AlphaFoldDB" id="A0A1M6HPB5"/>
<organism evidence="2 3">
    <name type="scientific">Nocardiopsis flavescens</name>
    <dbReference type="NCBI Taxonomy" id="758803"/>
    <lineage>
        <taxon>Bacteria</taxon>
        <taxon>Bacillati</taxon>
        <taxon>Actinomycetota</taxon>
        <taxon>Actinomycetes</taxon>
        <taxon>Streptosporangiales</taxon>
        <taxon>Nocardiopsidaceae</taxon>
        <taxon>Nocardiopsis</taxon>
    </lineage>
</organism>
<protein>
    <submittedName>
        <fullName evidence="2">DNA binding domain-containing protein, excisionase family</fullName>
    </submittedName>
</protein>
<dbReference type="InterPro" id="IPR010093">
    <property type="entry name" value="SinI_DNA-bd"/>
</dbReference>
<dbReference type="NCBIfam" id="TIGR01764">
    <property type="entry name" value="excise"/>
    <property type="match status" value="1"/>
</dbReference>